<name>A0AAV7VDP4_PLEWA</name>
<accession>A0AAV7VDP4</accession>
<comment type="caution">
    <text evidence="1">The sequence shown here is derived from an EMBL/GenBank/DDBJ whole genome shotgun (WGS) entry which is preliminary data.</text>
</comment>
<dbReference type="AlphaFoldDB" id="A0AAV7VDP4"/>
<organism evidence="1 2">
    <name type="scientific">Pleurodeles waltl</name>
    <name type="common">Iberian ribbed newt</name>
    <dbReference type="NCBI Taxonomy" id="8319"/>
    <lineage>
        <taxon>Eukaryota</taxon>
        <taxon>Metazoa</taxon>
        <taxon>Chordata</taxon>
        <taxon>Craniata</taxon>
        <taxon>Vertebrata</taxon>
        <taxon>Euteleostomi</taxon>
        <taxon>Amphibia</taxon>
        <taxon>Batrachia</taxon>
        <taxon>Caudata</taxon>
        <taxon>Salamandroidea</taxon>
        <taxon>Salamandridae</taxon>
        <taxon>Pleurodelinae</taxon>
        <taxon>Pleurodeles</taxon>
    </lineage>
</organism>
<protein>
    <submittedName>
        <fullName evidence="1">Uncharacterized protein</fullName>
    </submittedName>
</protein>
<proteinExistence type="predicted"/>
<reference evidence="1" key="1">
    <citation type="journal article" date="2022" name="bioRxiv">
        <title>Sequencing and chromosome-scale assembly of the giantPleurodeles waltlgenome.</title>
        <authorList>
            <person name="Brown T."/>
            <person name="Elewa A."/>
            <person name="Iarovenko S."/>
            <person name="Subramanian E."/>
            <person name="Araus A.J."/>
            <person name="Petzold A."/>
            <person name="Susuki M."/>
            <person name="Suzuki K.-i.T."/>
            <person name="Hayashi T."/>
            <person name="Toyoda A."/>
            <person name="Oliveira C."/>
            <person name="Osipova E."/>
            <person name="Leigh N.D."/>
            <person name="Simon A."/>
            <person name="Yun M.H."/>
        </authorList>
    </citation>
    <scope>NUCLEOTIDE SEQUENCE</scope>
    <source>
        <strain evidence="1">20211129_DDA</strain>
        <tissue evidence="1">Liver</tissue>
    </source>
</reference>
<evidence type="ECO:0000313" key="2">
    <source>
        <dbReference type="Proteomes" id="UP001066276"/>
    </source>
</evidence>
<keyword evidence="2" id="KW-1185">Reference proteome</keyword>
<sequence>MANPFKLHVNVRAIPDLQHESSKESKGSCARRVYPWLHSEDQHRSNHRMTGTLVVHPLPKLSARPRTAPNTSFCDVQVRGHEHLDPPTNSHQTTLPELTSEHRSFQRHGHRSHNISNKEGRRRNMGVHFTKDGNYPVTPVSSWCQHCTLPSIYKGGHHTAKPLCTYHPRYRPSGSEIRDYCLRWATSSPVAEVCETKHSRSPCRLIISPTVRCVSFALLDDDDDDKQ</sequence>
<dbReference type="EMBL" id="JANPWB010000003">
    <property type="protein sequence ID" value="KAJ1198219.1"/>
    <property type="molecule type" value="Genomic_DNA"/>
</dbReference>
<gene>
    <name evidence="1" type="ORF">NDU88_002063</name>
</gene>
<dbReference type="Proteomes" id="UP001066276">
    <property type="component" value="Chromosome 2_1"/>
</dbReference>
<evidence type="ECO:0000313" key="1">
    <source>
        <dbReference type="EMBL" id="KAJ1198219.1"/>
    </source>
</evidence>